<keyword evidence="1" id="KW-0472">Membrane</keyword>
<evidence type="ECO:0000313" key="2">
    <source>
        <dbReference type="EMBL" id="PCH62344.1"/>
    </source>
</evidence>
<keyword evidence="1" id="KW-1133">Transmembrane helix</keyword>
<dbReference type="Proteomes" id="UP000218172">
    <property type="component" value="Unassembled WGS sequence"/>
</dbReference>
<reference evidence="3" key="1">
    <citation type="submission" date="2017-08" db="EMBL/GenBank/DDBJ databases">
        <title>A dynamic microbial community with high functional redundancy inhabits the cold, oxic subseafloor aquifer.</title>
        <authorList>
            <person name="Tully B.J."/>
            <person name="Wheat C.G."/>
            <person name="Glazer B.T."/>
            <person name="Huber J.A."/>
        </authorList>
    </citation>
    <scope>NUCLEOTIDE SEQUENCE [LARGE SCALE GENOMIC DNA]</scope>
</reference>
<evidence type="ECO:0000256" key="1">
    <source>
        <dbReference type="SAM" id="Phobius"/>
    </source>
</evidence>
<comment type="caution">
    <text evidence="2">The sequence shown here is derived from an EMBL/GenBank/DDBJ whole genome shotgun (WGS) entry which is preliminary data.</text>
</comment>
<proteinExistence type="predicted"/>
<feature type="transmembrane region" description="Helical" evidence="1">
    <location>
        <begin position="7"/>
        <end position="31"/>
    </location>
</feature>
<evidence type="ECO:0008006" key="4">
    <source>
        <dbReference type="Google" id="ProtNLM"/>
    </source>
</evidence>
<gene>
    <name evidence="2" type="ORF">COC19_03045</name>
</gene>
<name>A0A2A4MRJ8_9GAMM</name>
<accession>A0A2A4MRJ8</accession>
<dbReference type="EMBL" id="NVQR01000041">
    <property type="protein sequence ID" value="PCH62344.1"/>
    <property type="molecule type" value="Genomic_DNA"/>
</dbReference>
<evidence type="ECO:0000313" key="3">
    <source>
        <dbReference type="Proteomes" id="UP000218172"/>
    </source>
</evidence>
<protein>
    <recommendedName>
        <fullName evidence="4">DUF2523 domain-containing protein</fullName>
    </recommendedName>
</protein>
<sequence>MILLLRLFAYFCLITTPFQVALVLWGGWLVITTDYTIFSLSIAEFIANYFTIIEPLMDWLYGWIFNDLLNFVLSLPLIISQSLKALISTYLGLWILKTFKKAV</sequence>
<feature type="transmembrane region" description="Helical" evidence="1">
    <location>
        <begin position="68"/>
        <end position="96"/>
    </location>
</feature>
<keyword evidence="1" id="KW-0812">Transmembrane</keyword>
<organism evidence="2 3">
    <name type="scientific">SAR86 cluster bacterium</name>
    <dbReference type="NCBI Taxonomy" id="2030880"/>
    <lineage>
        <taxon>Bacteria</taxon>
        <taxon>Pseudomonadati</taxon>
        <taxon>Pseudomonadota</taxon>
        <taxon>Gammaproteobacteria</taxon>
        <taxon>SAR86 cluster</taxon>
    </lineage>
</organism>
<dbReference type="AlphaFoldDB" id="A0A2A4MRJ8"/>